<reference evidence="1 2" key="1">
    <citation type="submission" date="2018-01" db="EMBL/GenBank/DDBJ databases">
        <authorList>
            <person name="Clerissi C."/>
        </authorList>
    </citation>
    <scope>NUCLEOTIDE SEQUENCE [LARGE SCALE GENOMIC DNA]</scope>
    <source>
        <strain evidence="1">Cupriavidus oxalaticus LMG 2235</strain>
    </source>
</reference>
<proteinExistence type="predicted"/>
<comment type="caution">
    <text evidence="1">The sequence shown here is derived from an EMBL/GenBank/DDBJ whole genome shotgun (WGS) entry which is preliminary data.</text>
</comment>
<dbReference type="EMBL" id="OGUS01000110">
    <property type="protein sequence ID" value="SPC12042.1"/>
    <property type="molecule type" value="Genomic_DNA"/>
</dbReference>
<dbReference type="Proteomes" id="UP000256862">
    <property type="component" value="Chromosome CO2235"/>
</dbReference>
<dbReference type="AlphaFoldDB" id="A0A976B9I7"/>
<sequence length="56" mass="6083">MLSGWAESAAQARRQGSGEMIWLACPYSGEARAGSIRIASPYARVPARAMPRSRFV</sequence>
<protein>
    <submittedName>
        <fullName evidence="1">Uncharacterized protein</fullName>
    </submittedName>
</protein>
<evidence type="ECO:0000313" key="2">
    <source>
        <dbReference type="Proteomes" id="UP000256862"/>
    </source>
</evidence>
<accession>A0A976B9I7</accession>
<evidence type="ECO:0000313" key="1">
    <source>
        <dbReference type="EMBL" id="SPC12042.1"/>
    </source>
</evidence>
<gene>
    <name evidence="1" type="ORF">CO2235_100062</name>
</gene>
<name>A0A976B9I7_9BURK</name>
<organism evidence="1 2">
    <name type="scientific">Cupriavidus oxalaticus</name>
    <dbReference type="NCBI Taxonomy" id="96344"/>
    <lineage>
        <taxon>Bacteria</taxon>
        <taxon>Pseudomonadati</taxon>
        <taxon>Pseudomonadota</taxon>
        <taxon>Betaproteobacteria</taxon>
        <taxon>Burkholderiales</taxon>
        <taxon>Burkholderiaceae</taxon>
        <taxon>Cupriavidus</taxon>
    </lineage>
</organism>